<dbReference type="AlphaFoldDB" id="A0A7V8EK82"/>
<keyword evidence="2" id="KW-0732">Signal</keyword>
<proteinExistence type="predicted"/>
<sequence length="257" mass="26827">MRPRSSAKLVLISSLPLALAACEQPEETVSYSVKDNFKSVQECVDAKVPVDVCSDAYMQALADHRKIAPTYDDQASCDADFVEGYCQVNSDGKFTPKLGGFELALSGSLPKAEVDQARAQLAQASAPTGGSSTSSGGGGSDNSMLTGLLIGHMLSGGSNNHYYSQPVYQTRDNRGAYTSSTLSRQIEQGKSFSKSTQARSSGSSVYTTQTLGRSLGSDSTSTRTKVSSTISRGGFGQQATARSGWGGSKSSGFSFGG</sequence>
<feature type="region of interest" description="Disordered" evidence="1">
    <location>
        <begin position="119"/>
        <end position="142"/>
    </location>
</feature>
<dbReference type="InterPro" id="IPR009576">
    <property type="entry name" value="Biofilm_formation_YgiB"/>
</dbReference>
<organism evidence="3 4">
    <name type="scientific">Pseudomonas putida</name>
    <name type="common">Arthrobacter siderocapsulatus</name>
    <dbReference type="NCBI Taxonomy" id="303"/>
    <lineage>
        <taxon>Bacteria</taxon>
        <taxon>Pseudomonadati</taxon>
        <taxon>Pseudomonadota</taxon>
        <taxon>Gammaproteobacteria</taxon>
        <taxon>Pseudomonadales</taxon>
        <taxon>Pseudomonadaceae</taxon>
        <taxon>Pseudomonas</taxon>
    </lineage>
</organism>
<dbReference type="PROSITE" id="PS51257">
    <property type="entry name" value="PROKAR_LIPOPROTEIN"/>
    <property type="match status" value="1"/>
</dbReference>
<feature type="compositionally biased region" description="Gly residues" evidence="1">
    <location>
        <begin position="244"/>
        <end position="257"/>
    </location>
</feature>
<dbReference type="RefSeq" id="WP_156858620.1">
    <property type="nucleotide sequence ID" value="NZ_WOWR01000005.1"/>
</dbReference>
<evidence type="ECO:0000256" key="1">
    <source>
        <dbReference type="SAM" id="MobiDB-lite"/>
    </source>
</evidence>
<feature type="signal peptide" evidence="2">
    <location>
        <begin position="1"/>
        <end position="20"/>
    </location>
</feature>
<evidence type="ECO:0000256" key="2">
    <source>
        <dbReference type="SAM" id="SignalP"/>
    </source>
</evidence>
<reference evidence="3 4" key="1">
    <citation type="submission" date="2019-12" db="EMBL/GenBank/DDBJ databases">
        <authorList>
            <person name="Woiski C."/>
        </authorList>
    </citation>
    <scope>NUCLEOTIDE SEQUENCE [LARGE SCALE GENOMIC DNA]</scope>
    <source>
        <strain evidence="3 4">BOE100</strain>
    </source>
</reference>
<dbReference type="EMBL" id="WOWR01000005">
    <property type="protein sequence ID" value="KAF0255727.1"/>
    <property type="molecule type" value="Genomic_DNA"/>
</dbReference>
<gene>
    <name evidence="3" type="ORF">GN299_06450</name>
</gene>
<dbReference type="Pfam" id="PF06693">
    <property type="entry name" value="DUF1190"/>
    <property type="match status" value="1"/>
</dbReference>
<comment type="caution">
    <text evidence="3">The sequence shown here is derived from an EMBL/GenBank/DDBJ whole genome shotgun (WGS) entry which is preliminary data.</text>
</comment>
<feature type="region of interest" description="Disordered" evidence="1">
    <location>
        <begin position="178"/>
        <end position="257"/>
    </location>
</feature>
<feature type="compositionally biased region" description="Polar residues" evidence="1">
    <location>
        <begin position="178"/>
        <end position="241"/>
    </location>
</feature>
<evidence type="ECO:0000313" key="3">
    <source>
        <dbReference type="EMBL" id="KAF0255727.1"/>
    </source>
</evidence>
<name>A0A7V8EK82_PSEPU</name>
<evidence type="ECO:0000313" key="4">
    <source>
        <dbReference type="Proteomes" id="UP000442695"/>
    </source>
</evidence>
<feature type="chain" id="PRO_5031328518" evidence="2">
    <location>
        <begin position="21"/>
        <end position="257"/>
    </location>
</feature>
<dbReference type="Proteomes" id="UP000442695">
    <property type="component" value="Unassembled WGS sequence"/>
</dbReference>
<protein>
    <submittedName>
        <fullName evidence="3">DUF1190 domain-containing protein</fullName>
    </submittedName>
</protein>
<accession>A0A7V8EK82</accession>